<keyword evidence="1" id="KW-0472">Membrane</keyword>
<keyword evidence="3" id="KW-1185">Reference proteome</keyword>
<evidence type="ECO:0000313" key="2">
    <source>
        <dbReference type="EMBL" id="PSL43019.1"/>
    </source>
</evidence>
<accession>A0A2P8HA14</accession>
<sequence>MSYSYIKLWLGGSLFLQKTTVQAFILSIIKTKAMKRRIFTVMLFLLSSATAFAQLKVGSNPSQINKSSILELESTRQGLLLPRIPGANLTAAPLNAAPDGMIIYVTDSSSLFIRKNGLWQKMSVDSVAGNNNWNTVGNAGLDSAKNFLGTTDQQALIFKTGNAERMRFMVNGNIKMAAGTIPAGTNQLEVLVIDPITGVLLQRTMAASAFNNAIVSLNGLRDTVQTFAADSLAGKDFTITSAAGVHTFNIPTQSGNGVTSRGLLSYGDWLRFDSSARFQILHTLFSTTPDVNGISVNNGTLTLHAADATNPGGVSVADQTFGGNKTFQNNVHVVQNATIDGNVVLTNVANAVAADSNNVIIKRTDGTLVKRFLNESAFKTLAVGKSPGTVNDINIDSTSATQTIINIPDASTTVRGVINLLSGQTFAGYKGFRDSLAVGVAEGTKSNSTFQVNGSMATNLTKVTSSYTVTVADNTVLADATGGALTITLPSPTNIPGRIYTVKKIGNGGIDKEVTISAAGGTIDGSTNYIIYNDWTFVTLQTDGTDWFVIKK</sequence>
<comment type="caution">
    <text evidence="2">The sequence shown here is derived from an EMBL/GenBank/DDBJ whole genome shotgun (WGS) entry which is preliminary data.</text>
</comment>
<reference evidence="2 3" key="1">
    <citation type="submission" date="2018-03" db="EMBL/GenBank/DDBJ databases">
        <title>Genomic Encyclopedia of Archaeal and Bacterial Type Strains, Phase II (KMG-II): from individual species to whole genera.</title>
        <authorList>
            <person name="Goeker M."/>
        </authorList>
    </citation>
    <scope>NUCLEOTIDE SEQUENCE [LARGE SCALE GENOMIC DNA]</scope>
    <source>
        <strain evidence="2 3">DSM 24859</strain>
    </source>
</reference>
<keyword evidence="1" id="KW-1133">Transmembrane helix</keyword>
<dbReference type="EMBL" id="PYAW01000009">
    <property type="protein sequence ID" value="PSL43019.1"/>
    <property type="molecule type" value="Genomic_DNA"/>
</dbReference>
<evidence type="ECO:0000313" key="3">
    <source>
        <dbReference type="Proteomes" id="UP000240971"/>
    </source>
</evidence>
<proteinExistence type="predicted"/>
<dbReference type="AlphaFoldDB" id="A0A2P8HA14"/>
<dbReference type="Proteomes" id="UP000240971">
    <property type="component" value="Unassembled WGS sequence"/>
</dbReference>
<organism evidence="2 3">
    <name type="scientific">Chitinophaga niastensis</name>
    <dbReference type="NCBI Taxonomy" id="536980"/>
    <lineage>
        <taxon>Bacteria</taxon>
        <taxon>Pseudomonadati</taxon>
        <taxon>Bacteroidota</taxon>
        <taxon>Chitinophagia</taxon>
        <taxon>Chitinophagales</taxon>
        <taxon>Chitinophagaceae</taxon>
        <taxon>Chitinophaga</taxon>
    </lineage>
</organism>
<keyword evidence="1" id="KW-0812">Transmembrane</keyword>
<protein>
    <submittedName>
        <fullName evidence="2">Uncharacterized protein</fullName>
    </submittedName>
</protein>
<feature type="transmembrane region" description="Helical" evidence="1">
    <location>
        <begin position="38"/>
        <end position="55"/>
    </location>
</feature>
<name>A0A2P8HA14_CHINA</name>
<evidence type="ECO:0000256" key="1">
    <source>
        <dbReference type="SAM" id="Phobius"/>
    </source>
</evidence>
<gene>
    <name evidence="2" type="ORF">CLV51_10913</name>
</gene>